<evidence type="ECO:0000313" key="1">
    <source>
        <dbReference type="EMBL" id="HEF64993.1"/>
    </source>
</evidence>
<dbReference type="Gene3D" id="3.10.28.20">
    <property type="entry name" value="Acetamidase/Formamidase-like domains"/>
    <property type="match status" value="1"/>
</dbReference>
<proteinExistence type="predicted"/>
<dbReference type="PANTHER" id="PTHR31891">
    <property type="entry name" value="FORMAMIDASE C869.04-RELATED"/>
    <property type="match status" value="1"/>
</dbReference>
<evidence type="ECO:0008006" key="2">
    <source>
        <dbReference type="Google" id="ProtNLM"/>
    </source>
</evidence>
<dbReference type="Gene3D" id="2.40.10.120">
    <property type="match status" value="1"/>
</dbReference>
<reference evidence="1" key="1">
    <citation type="journal article" date="2020" name="mSystems">
        <title>Genome- and Community-Level Interaction Insights into Carbon Utilization and Element Cycling Functions of Hydrothermarchaeota in Hydrothermal Sediment.</title>
        <authorList>
            <person name="Zhou Z."/>
            <person name="Liu Y."/>
            <person name="Xu W."/>
            <person name="Pan J."/>
            <person name="Luo Z.H."/>
            <person name="Li M."/>
        </authorList>
    </citation>
    <scope>NUCLEOTIDE SEQUENCE [LARGE SCALE GENOMIC DNA]</scope>
    <source>
        <strain evidence="1">SpSt-222</strain>
    </source>
</reference>
<dbReference type="AlphaFoldDB" id="A0A7C1K0B3"/>
<gene>
    <name evidence="1" type="ORF">ENP47_05280</name>
</gene>
<dbReference type="Gene3D" id="2.60.120.580">
    <property type="entry name" value="Acetamidase/Formamidase-like domains"/>
    <property type="match status" value="1"/>
</dbReference>
<dbReference type="PANTHER" id="PTHR31891:SF1">
    <property type="entry name" value="FORMAMIDASE C869.04-RELATED"/>
    <property type="match status" value="1"/>
</dbReference>
<accession>A0A7C1K0B3</accession>
<dbReference type="EMBL" id="DSJL01000010">
    <property type="protein sequence ID" value="HEF64993.1"/>
    <property type="molecule type" value="Genomic_DNA"/>
</dbReference>
<dbReference type="SUPFAM" id="SSF141130">
    <property type="entry name" value="Acetamidase/Formamidase-like"/>
    <property type="match status" value="1"/>
</dbReference>
<comment type="caution">
    <text evidence="1">The sequence shown here is derived from an EMBL/GenBank/DDBJ whole genome shotgun (WGS) entry which is preliminary data.</text>
</comment>
<sequence>MIQLGLPPSFALSSVASGWENRIHGKGISMTVDRVIIPCQHRRTALEAHAPPAARVSSGAIVEFQTSDEPYELLARGIPLEALSLERFNQVTGPLAIIGARPGQVLRIDILDIIIERAWLVSLRGFGPLGHLIEESRCEAVTLLDGTLTISERLRIPVQPSIGCIGLAPARGVSSTFRPVWPWGGNLDLVELGPGSTIWLPVQRPEAYLYIGDVHAAIGAGEPAHVGIEAAARVIVRTTVDPEVRCRAPRIRTGHTLLLVGVGPTFSAAQQHALQQAMEVLRTEFALTQREAYAYACACLSYRFGGPAGPVVLAELPLQLLSHSSGMRTPS</sequence>
<name>A0A7C1K0B3_THERO</name>
<dbReference type="GO" id="GO:0016811">
    <property type="term" value="F:hydrolase activity, acting on carbon-nitrogen (but not peptide) bonds, in linear amides"/>
    <property type="evidence" value="ECO:0007669"/>
    <property type="project" value="InterPro"/>
</dbReference>
<dbReference type="InterPro" id="IPR004304">
    <property type="entry name" value="FmdA_AmdA"/>
</dbReference>
<protein>
    <recommendedName>
        <fullName evidence="2">Acetamidase</fullName>
    </recommendedName>
</protein>
<dbReference type="Pfam" id="PF03069">
    <property type="entry name" value="FmdA_AmdA"/>
    <property type="match status" value="1"/>
</dbReference>
<organism evidence="1">
    <name type="scientific">Thermomicrobium roseum</name>
    <dbReference type="NCBI Taxonomy" id="500"/>
    <lineage>
        <taxon>Bacteria</taxon>
        <taxon>Pseudomonadati</taxon>
        <taxon>Thermomicrobiota</taxon>
        <taxon>Thermomicrobia</taxon>
        <taxon>Thermomicrobiales</taxon>
        <taxon>Thermomicrobiaceae</taxon>
        <taxon>Thermomicrobium</taxon>
    </lineage>
</organism>